<dbReference type="AlphaFoldDB" id="A0A5R8PFL2"/>
<reference evidence="2 3" key="1">
    <citation type="submission" date="2019-05" db="EMBL/GenBank/DDBJ databases">
        <title>Genomes sequences of two Nocardia cyriacigeorgica environmental isolates, type strains Nocardia asteroides ATCC 19247 and Nocardia cyriacigeorgica DSM 44484.</title>
        <authorList>
            <person name="Vautrin F."/>
            <person name="Bergeron E."/>
            <person name="Dubost A."/>
            <person name="Abrouk D."/>
            <person name="Rodriguez Nava V."/>
            <person name="Pujic P."/>
        </authorList>
    </citation>
    <scope>NUCLEOTIDE SEQUENCE [LARGE SCALE GENOMIC DNA]</scope>
    <source>
        <strain evidence="2 3">EML 1456</strain>
    </source>
</reference>
<comment type="caution">
    <text evidence="2">The sequence shown here is derived from an EMBL/GenBank/DDBJ whole genome shotgun (WGS) entry which is preliminary data.</text>
</comment>
<name>A0A5R8PFL2_9NOCA</name>
<gene>
    <name evidence="2" type="ORF">FEK35_09965</name>
</gene>
<accession>A0A5R8PFL2</accession>
<keyword evidence="1" id="KW-0732">Signal</keyword>
<organism evidence="2 3">
    <name type="scientific">Nocardia cyriacigeorgica</name>
    <dbReference type="NCBI Taxonomy" id="135487"/>
    <lineage>
        <taxon>Bacteria</taxon>
        <taxon>Bacillati</taxon>
        <taxon>Actinomycetota</taxon>
        <taxon>Actinomycetes</taxon>
        <taxon>Mycobacteriales</taxon>
        <taxon>Nocardiaceae</taxon>
        <taxon>Nocardia</taxon>
    </lineage>
</organism>
<dbReference type="EMBL" id="VBUU01000007">
    <property type="protein sequence ID" value="TLG13467.1"/>
    <property type="molecule type" value="Genomic_DNA"/>
</dbReference>
<evidence type="ECO:0000313" key="3">
    <source>
        <dbReference type="Proteomes" id="UP000308349"/>
    </source>
</evidence>
<dbReference type="OrthoDB" id="4551376at2"/>
<feature type="chain" id="PRO_5039174383" evidence="1">
    <location>
        <begin position="28"/>
        <end position="152"/>
    </location>
</feature>
<feature type="signal peptide" evidence="1">
    <location>
        <begin position="1"/>
        <end position="27"/>
    </location>
</feature>
<evidence type="ECO:0000256" key="1">
    <source>
        <dbReference type="SAM" id="SignalP"/>
    </source>
</evidence>
<dbReference type="Proteomes" id="UP000308349">
    <property type="component" value="Unassembled WGS sequence"/>
</dbReference>
<sequence length="152" mass="15093">MRALLKTAAALGVAALAPIVCSGAAQATPAAPAADGTVYFSYGFADCAIAPDGSVGCNADTPVTMTMKIAGAEIVLPFQVDEAVIDLGWAPAHPGFAPGKPYALPGGNPPIEELGGSVSHAGTTCAIGFRASLSCDAKSHRLAILSGTFYGS</sequence>
<proteinExistence type="predicted"/>
<dbReference type="RefSeq" id="WP_138455964.1">
    <property type="nucleotide sequence ID" value="NZ_VBUU01000007.1"/>
</dbReference>
<evidence type="ECO:0000313" key="2">
    <source>
        <dbReference type="EMBL" id="TLG13467.1"/>
    </source>
</evidence>
<protein>
    <submittedName>
        <fullName evidence="2">Uncharacterized protein</fullName>
    </submittedName>
</protein>